<evidence type="ECO:0000313" key="13">
    <source>
        <dbReference type="Proteomes" id="UP001363151"/>
    </source>
</evidence>
<evidence type="ECO:0000259" key="11">
    <source>
        <dbReference type="PROSITE" id="PS51382"/>
    </source>
</evidence>
<dbReference type="InterPro" id="IPR005946">
    <property type="entry name" value="Rib-P_diPkinase"/>
</dbReference>
<dbReference type="NCBIfam" id="TIGR01251">
    <property type="entry name" value="ribP_PPkin"/>
    <property type="match status" value="1"/>
</dbReference>
<feature type="transmembrane region" description="Helical" evidence="10">
    <location>
        <begin position="1443"/>
        <end position="1462"/>
    </location>
</feature>
<dbReference type="Pfam" id="PF03105">
    <property type="entry name" value="SPX"/>
    <property type="match status" value="1"/>
</dbReference>
<keyword evidence="4" id="KW-0808">Transferase</keyword>
<dbReference type="SMART" id="SM01400">
    <property type="entry name" value="Pribosyltran_N"/>
    <property type="match status" value="1"/>
</dbReference>
<protein>
    <recommendedName>
        <fullName evidence="3">ribose-phosphate diphosphokinase</fullName>
        <ecNumber evidence="3">2.7.6.1</ecNumber>
    </recommendedName>
</protein>
<evidence type="ECO:0000256" key="4">
    <source>
        <dbReference type="ARBA" id="ARBA00022679"/>
    </source>
</evidence>
<feature type="transmembrane region" description="Helical" evidence="10">
    <location>
        <begin position="1417"/>
        <end position="1437"/>
    </location>
</feature>
<evidence type="ECO:0000256" key="9">
    <source>
        <dbReference type="SAM" id="MobiDB-lite"/>
    </source>
</evidence>
<proteinExistence type="inferred from homology"/>
<dbReference type="Proteomes" id="UP001363151">
    <property type="component" value="Unassembled WGS sequence"/>
</dbReference>
<dbReference type="EMBL" id="JBBJCI010000115">
    <property type="protein sequence ID" value="KAK7248281.1"/>
    <property type="molecule type" value="Genomic_DNA"/>
</dbReference>
<feature type="transmembrane region" description="Helical" evidence="10">
    <location>
        <begin position="1252"/>
        <end position="1274"/>
    </location>
</feature>
<feature type="transmembrane region" description="Helical" evidence="10">
    <location>
        <begin position="1217"/>
        <end position="1240"/>
    </location>
</feature>
<keyword evidence="13" id="KW-1185">Reference proteome</keyword>
<feature type="transmembrane region" description="Helical" evidence="10">
    <location>
        <begin position="1625"/>
        <end position="1649"/>
    </location>
</feature>
<evidence type="ECO:0000256" key="1">
    <source>
        <dbReference type="ARBA" id="ARBA00004996"/>
    </source>
</evidence>
<dbReference type="CDD" id="cd14447">
    <property type="entry name" value="SPX"/>
    <property type="match status" value="1"/>
</dbReference>
<dbReference type="EC" id="2.7.6.1" evidence="3"/>
<keyword evidence="10" id="KW-0812">Transmembrane</keyword>
<evidence type="ECO:0000256" key="3">
    <source>
        <dbReference type="ARBA" id="ARBA00013247"/>
    </source>
</evidence>
<dbReference type="PROSITE" id="PS51382">
    <property type="entry name" value="SPX"/>
    <property type="match status" value="1"/>
</dbReference>
<sequence length="1657" mass="187293">MKFGADLKNSIVPEWQHGYIAYDELKRLIKELSSLEGGAKESAEEDFFMMLEDELEKVNRFYLEKIQEFDGELRALEGRPRSDSNSALAAGGVPSDRMVALHAQIGQLQAFVWLNTQGFEKIMKKYDKFMGLRHTPGAKSPDFEARLRGEVFKSERLDACLEKFKATRSQLSSDVGALEMKLISGSANKPLAEEISARLGVPLSPAKVRRFNDGEVNIQLCDSVRGCDVYIVQPTCPPVNDHLVELLLLVSAARRASAASVTAVVPYYGYARQDRKDRSRVPISAADVARMMEAMGVDRVVCVDLHCAQIQGFFGPRTPVDNLFAAPIAVTYFNMKDLVKPVIVSPDAGGVARAKLFMEGFSRLPDPPEVSLAVILKQRVEARVETKSSTRLQCYYSPDAETGTYPSLRDVADRSVVTPGRFISSTRVACEAPKFDFADAQIIANQFPQSCHMVDGELHYLQTCAEEDNARCYVKCEQSQTEDCDDEDGCETVVGECNDAVTAATPHGFRPIRDLVMRLTQNEMNDELAAHPNIRGPDPLYAGGASVNRWNPCYSAEVAVDVTNNGKIFSSKLDDPYATYVDVSPRYTLQNTHPERKEVPGSWAVMTYIINSKWVPDADTIAMDVGRCSHMDTSEEGDHTRDEGWYTLRGLETAMLSFDLQHLPSEMVYYEHYRLAIYVAPSRCDEAECDSSRAFLDPQEKYPCRQPLLLPEWFNSTTTPKNIVFNMTLFALDDVIFKIEFHIMHGGWLAAAAFFRNTATVQIVTPRRAKFVNEYSQNLLREEERSRNRESKKTDLITGKVPVRAAIGADMIRRKLSPYVSFEERDTEKFYIIGVVYNDNPDKRDAARPLNMPPRYKEYERGRVLVSFNTTYEAKAAVPTVVQNDRDLIVDSTWFDPFQGDYDMYDVCDELAGECDPPDGYPVDTSASAAHDVYFETFFRPEINPDTEDSLDFMQGFIEDKHVLLPYMPYFSNCREWDSYIPFSNLVESDQCALPPDTTRMAETPETKPTPTKRYSHPPLPHFDSIQAVKAPDLFVQFDMVPLADWCERTVECTYEERDTDTEDAPLWFNAPDGSTLFYFLKQPVDYLQYLGRETERLTERSIADLNNFGGSKIVFERGRNSDELIPVSVANGDGECADVIGYGCYPTRMILEIGYKQRVSDTWKEKNIIFAFLHFVEFNTAGVDPTVELPEYTLLLSYHPLDYIDLIIWFAFETKVFIGIFAFTGGMTVLVGFVLWVSVRLTTALENPPRLRIWSMLLLISGPPTQGVILGLFPITLAMLTMTVMVRQVIPAHVLFAFQPGFPLENRADSIYAEMMAGMAFNYLLYSGEGGESMDRGLMPIEWSDPVIIKEKLDAARKGRLGLSFIMMAIMCWYAGCRMFLPDRISQREIDMQKRRDPAAEKEDIWKPNMWKRSNLIFSSFMIGLLCCVVCEFSYWQYFGTYIWFVIIGLRPIGQFLGAIVDNQLQEALLSAPVMTAFDVTCGVVTLSCDDFVDFLGGYFIELGMGLVEQIYFDPGLADFLDWLFEFVGGLWSAFLGSLPKWVRGGSAKVEEKVEEEANFAKRELEGVVAEGGETVEPILDAYGGYSTGAMALLYNVFVLLILIAYRNEVQMTIIYNIKNLDMLYFLLFSLILIPFQFVADVFTLSVLELFHGWKI</sequence>
<name>A0ABR1G509_AURAN</name>
<organism evidence="12 13">
    <name type="scientific">Aureococcus anophagefferens</name>
    <name type="common">Harmful bloom alga</name>
    <dbReference type="NCBI Taxonomy" id="44056"/>
    <lineage>
        <taxon>Eukaryota</taxon>
        <taxon>Sar</taxon>
        <taxon>Stramenopiles</taxon>
        <taxon>Ochrophyta</taxon>
        <taxon>Pelagophyceae</taxon>
        <taxon>Pelagomonadales</taxon>
        <taxon>Pelagomonadaceae</taxon>
        <taxon>Aureococcus</taxon>
    </lineage>
</organism>
<reference evidence="12 13" key="1">
    <citation type="submission" date="2024-03" db="EMBL/GenBank/DDBJ databases">
        <title>Aureococcus anophagefferens CCMP1851 and Kratosvirus quantuckense: Draft genome of a second virus-susceptible host strain in the model system.</title>
        <authorList>
            <person name="Chase E."/>
            <person name="Truchon A.R."/>
            <person name="Schepens W."/>
            <person name="Wilhelm S.W."/>
        </authorList>
    </citation>
    <scope>NUCLEOTIDE SEQUENCE [LARGE SCALE GENOMIC DNA]</scope>
    <source>
        <strain evidence="12 13">CCMP1851</strain>
    </source>
</reference>
<dbReference type="InterPro" id="IPR004331">
    <property type="entry name" value="SPX_dom"/>
</dbReference>
<comment type="similarity">
    <text evidence="2">Belongs to the ribose-phosphate pyrophosphokinase family.</text>
</comment>
<evidence type="ECO:0000256" key="8">
    <source>
        <dbReference type="ARBA" id="ARBA00022840"/>
    </source>
</evidence>
<keyword evidence="8" id="KW-0067">ATP-binding</keyword>
<feature type="transmembrane region" description="Helical" evidence="10">
    <location>
        <begin position="1362"/>
        <end position="1382"/>
    </location>
</feature>
<feature type="transmembrane region" description="Helical" evidence="10">
    <location>
        <begin position="1584"/>
        <end position="1605"/>
    </location>
</feature>
<dbReference type="InterPro" id="IPR029057">
    <property type="entry name" value="PRTase-like"/>
</dbReference>
<dbReference type="Gene3D" id="3.40.50.2020">
    <property type="match status" value="2"/>
</dbReference>
<keyword evidence="10" id="KW-0472">Membrane</keyword>
<evidence type="ECO:0000256" key="6">
    <source>
        <dbReference type="ARBA" id="ARBA00022741"/>
    </source>
</evidence>
<feature type="region of interest" description="Disordered" evidence="9">
    <location>
        <begin position="995"/>
        <end position="1017"/>
    </location>
</feature>
<comment type="pathway">
    <text evidence="1">Metabolic intermediate biosynthesis; 5-phospho-alpha-D-ribose 1-diphosphate biosynthesis; 5-phospho-alpha-D-ribose 1-diphosphate from D-ribose 5-phosphate (route I): step 1/1.</text>
</comment>
<dbReference type="PANTHER" id="PTHR10210">
    <property type="entry name" value="RIBOSE-PHOSPHATE DIPHOSPHOKINASE FAMILY MEMBER"/>
    <property type="match status" value="1"/>
</dbReference>
<comment type="caution">
    <text evidence="12">The sequence shown here is derived from an EMBL/GenBank/DDBJ whole genome shotgun (WGS) entry which is preliminary data.</text>
</comment>
<evidence type="ECO:0000256" key="2">
    <source>
        <dbReference type="ARBA" id="ARBA00006478"/>
    </source>
</evidence>
<accession>A0ABR1G509</accession>
<dbReference type="SUPFAM" id="SSF53271">
    <property type="entry name" value="PRTase-like"/>
    <property type="match status" value="1"/>
</dbReference>
<dbReference type="InterPro" id="IPR029099">
    <property type="entry name" value="Pribosyltran_N"/>
</dbReference>
<keyword evidence="7" id="KW-0418">Kinase</keyword>
<keyword evidence="6" id="KW-0547">Nucleotide-binding</keyword>
<evidence type="ECO:0000256" key="7">
    <source>
        <dbReference type="ARBA" id="ARBA00022777"/>
    </source>
</evidence>
<keyword evidence="10" id="KW-1133">Transmembrane helix</keyword>
<feature type="transmembrane region" description="Helical" evidence="10">
    <location>
        <begin position="1469"/>
        <end position="1488"/>
    </location>
</feature>
<evidence type="ECO:0000256" key="10">
    <source>
        <dbReference type="SAM" id="Phobius"/>
    </source>
</evidence>
<keyword evidence="5" id="KW-0545">Nucleotide biosynthesis</keyword>
<feature type="domain" description="SPX" evidence="11">
    <location>
        <begin position="1"/>
        <end position="140"/>
    </location>
</feature>
<dbReference type="Pfam" id="PF13793">
    <property type="entry name" value="Pribosyltran_N"/>
    <property type="match status" value="1"/>
</dbReference>
<gene>
    <name evidence="12" type="ORF">SO694_00229010</name>
</gene>
<dbReference type="PANTHER" id="PTHR10210:SF32">
    <property type="entry name" value="RIBOSE-PHOSPHATE PYROPHOSPHOKINASE 2"/>
    <property type="match status" value="1"/>
</dbReference>
<evidence type="ECO:0000313" key="12">
    <source>
        <dbReference type="EMBL" id="KAK7248281.1"/>
    </source>
</evidence>
<evidence type="ECO:0000256" key="5">
    <source>
        <dbReference type="ARBA" id="ARBA00022727"/>
    </source>
</evidence>